<proteinExistence type="predicted"/>
<evidence type="ECO:0000256" key="1">
    <source>
        <dbReference type="SAM" id="Phobius"/>
    </source>
</evidence>
<dbReference type="InParanoid" id="Q965Z7"/>
<dbReference type="WormBase" id="ZK105.4">
    <property type="protein sequence ID" value="CE44373"/>
    <property type="gene ID" value="WBGene00022655"/>
    <property type="gene designation" value="srsx-40"/>
</dbReference>
<dbReference type="Bgee" id="WBGene00022655">
    <property type="expression patterns" value="Expressed in larva and 1 other cell type or tissue"/>
</dbReference>
<feature type="transmembrane region" description="Helical" evidence="1">
    <location>
        <begin position="43"/>
        <end position="66"/>
    </location>
</feature>
<sequence length="186" mass="21340">MYLSIPRSFGAVAFTIMPLILTIDRIIATCTPIQYKNLKHCEVYYIGFLLVFPVIYALWILGFAILQQDTENSSNICVLSNCFGDAYYLYKVSTFSFAIILFPLQYFVNYRMKAMEYDSTNISIVQALIKITVMYYFGAFLSYSVMFMGNIYFKSTLESIQIVKLTAGIISFSTQSFTLPLFCYTV</sequence>
<dbReference type="PhylomeDB" id="Q965Z7"/>
<dbReference type="InterPro" id="IPR019424">
    <property type="entry name" value="7TM_GPCR_Srsx"/>
</dbReference>
<dbReference type="KEGG" id="cel:CELE_ZK105.4"/>
<dbReference type="PaxDb" id="6239-ZK105.4"/>
<dbReference type="AGR" id="WB:WBGene00022655"/>
<keyword evidence="1" id="KW-1133">Transmembrane helix</keyword>
<dbReference type="Pfam" id="PF10320">
    <property type="entry name" value="7TM_GPCR_Srsx"/>
    <property type="match status" value="1"/>
</dbReference>
<dbReference type="EMBL" id="BX284605">
    <property type="protein sequence ID" value="CCD64287.1"/>
    <property type="molecule type" value="Genomic_DNA"/>
</dbReference>
<name>Q965Z7_CAEEL</name>
<gene>
    <name evidence="2 4" type="primary">srsx-40</name>
    <name evidence="2" type="ORF">CELE_ZK105.4</name>
    <name evidence="4" type="ORF">ZK105.4</name>
</gene>
<dbReference type="UCSC" id="ZK105.4">
    <property type="organism name" value="c. elegans"/>
</dbReference>
<dbReference type="RefSeq" id="NP_504994.3">
    <property type="nucleotide sequence ID" value="NM_072593.4"/>
</dbReference>
<keyword evidence="3" id="KW-1185">Reference proteome</keyword>
<organism evidence="2 3">
    <name type="scientific">Caenorhabditis elegans</name>
    <dbReference type="NCBI Taxonomy" id="6239"/>
    <lineage>
        <taxon>Eukaryota</taxon>
        <taxon>Metazoa</taxon>
        <taxon>Ecdysozoa</taxon>
        <taxon>Nematoda</taxon>
        <taxon>Chromadorea</taxon>
        <taxon>Rhabditida</taxon>
        <taxon>Rhabditina</taxon>
        <taxon>Rhabditomorpha</taxon>
        <taxon>Rhabditoidea</taxon>
        <taxon>Rhabditidae</taxon>
        <taxon>Peloderinae</taxon>
        <taxon>Caenorhabditis</taxon>
    </lineage>
</organism>
<feature type="transmembrane region" description="Helical" evidence="1">
    <location>
        <begin position="128"/>
        <end position="153"/>
    </location>
</feature>
<evidence type="ECO:0000313" key="3">
    <source>
        <dbReference type="Proteomes" id="UP000001940"/>
    </source>
</evidence>
<dbReference type="Proteomes" id="UP000001940">
    <property type="component" value="Chromosome V"/>
</dbReference>
<protein>
    <submittedName>
        <fullName evidence="2">G_PROTEIN_RECEP_F1_2 domain-containing protein</fullName>
    </submittedName>
</protein>
<keyword evidence="1" id="KW-0812">Transmembrane</keyword>
<dbReference type="CTD" id="191223"/>
<evidence type="ECO:0000313" key="2">
    <source>
        <dbReference type="EMBL" id="CCD64287.1"/>
    </source>
</evidence>
<dbReference type="AlphaFoldDB" id="Q965Z7"/>
<dbReference type="GeneID" id="191223"/>
<feature type="transmembrane region" description="Helical" evidence="1">
    <location>
        <begin position="12"/>
        <end position="31"/>
    </location>
</feature>
<reference evidence="2 3" key="1">
    <citation type="journal article" date="1998" name="Science">
        <title>Genome sequence of the nematode C. elegans: a platform for investigating biology.</title>
        <authorList>
            <consortium name="The C. elegans sequencing consortium"/>
            <person name="Sulson J.E."/>
            <person name="Waterston R."/>
        </authorList>
    </citation>
    <scope>NUCLEOTIDE SEQUENCE [LARGE SCALE GENOMIC DNA]</scope>
    <source>
        <strain evidence="2 3">Bristol N2</strain>
    </source>
</reference>
<evidence type="ECO:0000313" key="4">
    <source>
        <dbReference type="WormBase" id="ZK105.4"/>
    </source>
</evidence>
<feature type="transmembrane region" description="Helical" evidence="1">
    <location>
        <begin position="86"/>
        <end position="108"/>
    </location>
</feature>
<keyword evidence="1" id="KW-0472">Membrane</keyword>
<dbReference type="HOGENOM" id="CLU_1455677_0_0_1"/>
<accession>Q965Z7</accession>